<reference evidence="1" key="1">
    <citation type="submission" date="2010-03" db="EMBL/GenBank/DDBJ databases">
        <title>Annotation of Blastomyces dermatitidis strain ATCC 18188.</title>
        <authorList>
            <consortium name="The Broad Institute Genome Sequencing Platform"/>
            <consortium name="Broad Institute Genome Sequencing Center for Infectious Disease."/>
            <person name="Cuomo C."/>
            <person name="Klein B."/>
            <person name="Sullivan T."/>
            <person name="Heitman J."/>
            <person name="Young S."/>
            <person name="Zeng Q."/>
            <person name="Gargeya S."/>
            <person name="Alvarado L."/>
            <person name="Berlin A.M."/>
            <person name="Chapman S.B."/>
            <person name="Chen Z."/>
            <person name="Freedman E."/>
            <person name="Gellesch M."/>
            <person name="Goldberg J."/>
            <person name="Griggs A."/>
            <person name="Gujja S."/>
            <person name="Heilman E."/>
            <person name="Heiman D."/>
            <person name="Howarth C."/>
            <person name="Mehta T."/>
            <person name="Neiman D."/>
            <person name="Pearson M."/>
            <person name="Roberts A."/>
            <person name="Saif S."/>
            <person name="Shea T."/>
            <person name="Shenoy N."/>
            <person name="Sisk P."/>
            <person name="Stolte C."/>
            <person name="Sykes S."/>
            <person name="White J."/>
            <person name="Yandava C."/>
            <person name="Haas B."/>
            <person name="Nusbaum C."/>
            <person name="Birren B."/>
        </authorList>
    </citation>
    <scope>NUCLEOTIDE SEQUENCE</scope>
    <source>
        <strain evidence="1">ATCC 18188</strain>
    </source>
</reference>
<name>A0A0J9EPX4_AJEDA</name>
<dbReference type="EMBL" id="GG749468">
    <property type="protein sequence ID" value="KMW68353.1"/>
    <property type="molecule type" value="Genomic_DNA"/>
</dbReference>
<organism evidence="1">
    <name type="scientific">Ajellomyces dermatitidis (strain ATCC 18188 / CBS 674.68)</name>
    <name type="common">Blastomyces dermatitidis</name>
    <dbReference type="NCBI Taxonomy" id="653446"/>
    <lineage>
        <taxon>Eukaryota</taxon>
        <taxon>Fungi</taxon>
        <taxon>Dikarya</taxon>
        <taxon>Ascomycota</taxon>
        <taxon>Pezizomycotina</taxon>
        <taxon>Eurotiomycetes</taxon>
        <taxon>Eurotiomycetidae</taxon>
        <taxon>Onygenales</taxon>
        <taxon>Ajellomycetaceae</taxon>
        <taxon>Blastomyces</taxon>
    </lineage>
</organism>
<gene>
    <name evidence="1" type="ORF">BDDG_12762</name>
</gene>
<dbReference type="AlphaFoldDB" id="A0A0J9EPX4"/>
<sequence length="60" mass="6101">MAAGGAGNEPDADTLTGRTAAAVKEVEEDVTMKAELLRLIDAVSAFNLAFFTVTEAAAAS</sequence>
<evidence type="ECO:0000313" key="1">
    <source>
        <dbReference type="EMBL" id="KMW68353.1"/>
    </source>
</evidence>
<dbReference type="Proteomes" id="UP000007802">
    <property type="component" value="Unassembled WGS sequence"/>
</dbReference>
<protein>
    <submittedName>
        <fullName evidence="1">Uncharacterized protein</fullName>
    </submittedName>
</protein>
<proteinExistence type="predicted"/>
<accession>A0A0J9EPX4</accession>